<reference evidence="3 4" key="1">
    <citation type="submission" date="2015-01" db="EMBL/GenBank/DDBJ databases">
        <title>The Genome Sequence of Capronia semiimmersa CBS27337.</title>
        <authorList>
            <consortium name="The Broad Institute Genomics Platform"/>
            <person name="Cuomo C."/>
            <person name="de Hoog S."/>
            <person name="Gorbushina A."/>
            <person name="Stielow B."/>
            <person name="Teixiera M."/>
            <person name="Abouelleil A."/>
            <person name="Chapman S.B."/>
            <person name="Priest M."/>
            <person name="Young S.K."/>
            <person name="Wortman J."/>
            <person name="Nusbaum C."/>
            <person name="Birren B."/>
        </authorList>
    </citation>
    <scope>NUCLEOTIDE SEQUENCE [LARGE SCALE GENOMIC DNA]</scope>
    <source>
        <strain evidence="3 4">CBS 27337</strain>
    </source>
</reference>
<feature type="transmembrane region" description="Helical" evidence="1">
    <location>
        <begin position="351"/>
        <end position="374"/>
    </location>
</feature>
<dbReference type="HOGENOM" id="CLU_056755_0_0_1"/>
<sequence>MALFALLATLLSLPLSLFVPVASASGGHGRGELLPAETTRVSTKAAYFRDHDSERVTIKYGAVTVPPMTDDDGMAQFFHRATTLPCQDCFITYIRMDLEHADGRTADADTGMWLHHGVLVNRNQTDGVCGNVGQRFAASGNERTAIELSAAGTFKAGYYIAAGDEVSLVVDLMNIHPDRAQDDIVFTITYEYVKGRDAQGFSPIIPYWLDVGGCSTSDQPAYRDSTFIYTSPVLLGTQPGTITFVGGHLHDGGTHINLIKNGKLSCGASASYDAYQDLDDDGTTEHISSIETCTSLGETTPGDGWFINAYYDTKVHEPMALMDGSLEPVMGIMLLYVAPAVGQPELTRPRYWTVVIGVGCLAALVISVAAWLWFREGRAIRLSQANPLSGLMYKDTQPGREASVPLMEA</sequence>
<keyword evidence="1" id="KW-0472">Membrane</keyword>
<gene>
    <name evidence="3" type="ORF">PV04_07156</name>
</gene>
<accession>A0A0D2FD81</accession>
<feature type="signal peptide" evidence="2">
    <location>
        <begin position="1"/>
        <end position="24"/>
    </location>
</feature>
<feature type="chain" id="PRO_5002252993" evidence="2">
    <location>
        <begin position="25"/>
        <end position="409"/>
    </location>
</feature>
<protein>
    <submittedName>
        <fullName evidence="3">Uncharacterized protein</fullName>
    </submittedName>
</protein>
<keyword evidence="2" id="KW-0732">Signal</keyword>
<keyword evidence="4" id="KW-1185">Reference proteome</keyword>
<keyword evidence="1" id="KW-1133">Transmembrane helix</keyword>
<evidence type="ECO:0000256" key="1">
    <source>
        <dbReference type="SAM" id="Phobius"/>
    </source>
</evidence>
<dbReference type="Proteomes" id="UP000054266">
    <property type="component" value="Unassembled WGS sequence"/>
</dbReference>
<organism evidence="3 4">
    <name type="scientific">Phialophora macrospora</name>
    <dbReference type="NCBI Taxonomy" id="1851006"/>
    <lineage>
        <taxon>Eukaryota</taxon>
        <taxon>Fungi</taxon>
        <taxon>Dikarya</taxon>
        <taxon>Ascomycota</taxon>
        <taxon>Pezizomycotina</taxon>
        <taxon>Eurotiomycetes</taxon>
        <taxon>Chaetothyriomycetidae</taxon>
        <taxon>Chaetothyriales</taxon>
        <taxon>Herpotrichiellaceae</taxon>
        <taxon>Phialophora</taxon>
    </lineage>
</organism>
<keyword evidence="1" id="KW-0812">Transmembrane</keyword>
<evidence type="ECO:0000256" key="2">
    <source>
        <dbReference type="SAM" id="SignalP"/>
    </source>
</evidence>
<proteinExistence type="predicted"/>
<name>A0A0D2FD81_9EURO</name>
<evidence type="ECO:0000313" key="3">
    <source>
        <dbReference type="EMBL" id="KIW64850.1"/>
    </source>
</evidence>
<evidence type="ECO:0000313" key="4">
    <source>
        <dbReference type="Proteomes" id="UP000054266"/>
    </source>
</evidence>
<dbReference type="AlphaFoldDB" id="A0A0D2FD81"/>
<dbReference type="EMBL" id="KN846960">
    <property type="protein sequence ID" value="KIW64850.1"/>
    <property type="molecule type" value="Genomic_DNA"/>
</dbReference>